<evidence type="ECO:0000313" key="2">
    <source>
        <dbReference type="EMBL" id="TPE52772.1"/>
    </source>
</evidence>
<evidence type="ECO:0000313" key="3">
    <source>
        <dbReference type="Proteomes" id="UP000319255"/>
    </source>
</evidence>
<organism evidence="2 3">
    <name type="scientific">Amaricoccus solimangrovi</name>
    <dbReference type="NCBI Taxonomy" id="2589815"/>
    <lineage>
        <taxon>Bacteria</taxon>
        <taxon>Pseudomonadati</taxon>
        <taxon>Pseudomonadota</taxon>
        <taxon>Alphaproteobacteria</taxon>
        <taxon>Rhodobacterales</taxon>
        <taxon>Paracoccaceae</taxon>
        <taxon>Amaricoccus</taxon>
    </lineage>
</organism>
<dbReference type="AlphaFoldDB" id="A0A501WVK1"/>
<accession>A0A501WVK1</accession>
<proteinExistence type="predicted"/>
<evidence type="ECO:0000259" key="1">
    <source>
        <dbReference type="Pfam" id="PF03372"/>
    </source>
</evidence>
<dbReference type="OrthoDB" id="292013at2"/>
<dbReference type="Pfam" id="PF03372">
    <property type="entry name" value="Exo_endo_phos"/>
    <property type="match status" value="1"/>
</dbReference>
<keyword evidence="2" id="KW-0378">Hydrolase</keyword>
<dbReference type="Proteomes" id="UP000319255">
    <property type="component" value="Unassembled WGS sequence"/>
</dbReference>
<feature type="domain" description="Endonuclease/exonuclease/phosphatase" evidence="1">
    <location>
        <begin position="23"/>
        <end position="307"/>
    </location>
</feature>
<reference evidence="2 3" key="1">
    <citation type="submission" date="2019-06" db="EMBL/GenBank/DDBJ databases">
        <title>A novel bacterium of genus Amaricoccus, isolated from marine sediment.</title>
        <authorList>
            <person name="Huang H."/>
            <person name="Mo K."/>
            <person name="Hu Y."/>
        </authorList>
    </citation>
    <scope>NUCLEOTIDE SEQUENCE [LARGE SCALE GENOMIC DNA]</scope>
    <source>
        <strain evidence="2 3">HB172011</strain>
    </source>
</reference>
<dbReference type="EMBL" id="VFRP01000003">
    <property type="protein sequence ID" value="TPE52772.1"/>
    <property type="molecule type" value="Genomic_DNA"/>
</dbReference>
<protein>
    <submittedName>
        <fullName evidence="2">Endonuclease/exonuclease/phosphatase family protein</fullName>
    </submittedName>
</protein>
<gene>
    <name evidence="2" type="ORF">FJM51_05525</name>
</gene>
<dbReference type="InterPro" id="IPR005135">
    <property type="entry name" value="Endo/exonuclease/phosphatase"/>
</dbReference>
<dbReference type="InterPro" id="IPR036691">
    <property type="entry name" value="Endo/exonu/phosph_ase_sf"/>
</dbReference>
<dbReference type="SUPFAM" id="SSF56219">
    <property type="entry name" value="DNase I-like"/>
    <property type="match status" value="1"/>
</dbReference>
<keyword evidence="2" id="KW-0269">Exonuclease</keyword>
<comment type="caution">
    <text evidence="2">The sequence shown here is derived from an EMBL/GenBank/DDBJ whole genome shotgun (WGS) entry which is preliminary data.</text>
</comment>
<dbReference type="Gene3D" id="3.60.10.10">
    <property type="entry name" value="Endonuclease/exonuclease/phosphatase"/>
    <property type="match status" value="1"/>
</dbReference>
<sequence>MRVAAYDVGLSRSGPGLLLFDLRARKPPADIAAVLAVIRETRPDILLLTGFDQDFRGVALTALRARLAAGAGGIDYPFAYAPPGNAGVESGFDLDGDGRLRGAGDALGWGRFPGQGGMALLSRLPVDAEASHDFSGLPWADLPGARLPIRPHGAPVLDPEARSGWPLASNALWDVAVTLPGGRRLRLLASNPTPPLFDGPEQFNLLRNADEIRFWRLYLDGAAFPDSVGRMARLDGPFVLLGDLNTDPVAGAGDRAAIAALLAHPALRDPNPPRATARAGERALRLDYALPARELDAPDAAVFWPEPGEPLAELVAAGPAHRLVWVDLRFPDP</sequence>
<name>A0A501WVK1_9RHOB</name>
<keyword evidence="2" id="KW-0255">Endonuclease</keyword>
<keyword evidence="3" id="KW-1185">Reference proteome</keyword>
<dbReference type="GO" id="GO:0004519">
    <property type="term" value="F:endonuclease activity"/>
    <property type="evidence" value="ECO:0007669"/>
    <property type="project" value="UniProtKB-KW"/>
</dbReference>
<keyword evidence="2" id="KW-0540">Nuclease</keyword>
<dbReference type="GO" id="GO:0004527">
    <property type="term" value="F:exonuclease activity"/>
    <property type="evidence" value="ECO:0007669"/>
    <property type="project" value="UniProtKB-KW"/>
</dbReference>